<protein>
    <submittedName>
        <fullName evidence="1">Uncharacterized protein</fullName>
    </submittedName>
</protein>
<organism evidence="1 2">
    <name type="scientific">Aspergillus welwitschiae</name>
    <dbReference type="NCBI Taxonomy" id="1341132"/>
    <lineage>
        <taxon>Eukaryota</taxon>
        <taxon>Fungi</taxon>
        <taxon>Dikarya</taxon>
        <taxon>Ascomycota</taxon>
        <taxon>Pezizomycotina</taxon>
        <taxon>Eurotiomycetes</taxon>
        <taxon>Eurotiomycetidae</taxon>
        <taxon>Eurotiales</taxon>
        <taxon>Aspergillaceae</taxon>
        <taxon>Aspergillus</taxon>
        <taxon>Aspergillus subgen. Circumdati</taxon>
    </lineage>
</organism>
<keyword evidence="2" id="KW-1185">Reference proteome</keyword>
<evidence type="ECO:0000313" key="2">
    <source>
        <dbReference type="Proteomes" id="UP000253729"/>
    </source>
</evidence>
<dbReference type="GeneID" id="38132016"/>
<gene>
    <name evidence="1" type="ORF">BDQ94DRAFT_115739</name>
</gene>
<dbReference type="EMBL" id="KZ852037">
    <property type="protein sequence ID" value="RDH36647.1"/>
    <property type="molecule type" value="Genomic_DNA"/>
</dbReference>
<proteinExistence type="predicted"/>
<sequence>MVWWMAETRERLWGPSSLFSFRYLPMPLKTSRSTQRGLRCCLSTMLGLGEGLLSATYSENNKVASSGDYTEERRWNSGCVSFLAPEAVKTKHLSDRRGVMATGAHSSRESAYVDQWA</sequence>
<reference evidence="1 2" key="1">
    <citation type="submission" date="2018-07" db="EMBL/GenBank/DDBJ databases">
        <title>The genomes of Aspergillus section Nigri reveals drivers in fungal speciation.</title>
        <authorList>
            <consortium name="DOE Joint Genome Institute"/>
            <person name="Vesth T.C."/>
            <person name="Nybo J."/>
            <person name="Theobald S."/>
            <person name="Brandl J."/>
            <person name="Frisvad J.C."/>
            <person name="Nielsen K.F."/>
            <person name="Lyhne E.K."/>
            <person name="Kogle M.E."/>
            <person name="Kuo A."/>
            <person name="Riley R."/>
            <person name="Clum A."/>
            <person name="Nolan M."/>
            <person name="Lipzen A."/>
            <person name="Salamov A."/>
            <person name="Henrissat B."/>
            <person name="Wiebenga A."/>
            <person name="De vries R.P."/>
            <person name="Grigoriev I.V."/>
            <person name="Mortensen U.H."/>
            <person name="Andersen M.R."/>
            <person name="Baker S.E."/>
        </authorList>
    </citation>
    <scope>NUCLEOTIDE SEQUENCE [LARGE SCALE GENOMIC DNA]</scope>
    <source>
        <strain evidence="1 2">CBS 139.54b</strain>
    </source>
</reference>
<dbReference type="RefSeq" id="XP_026629669.1">
    <property type="nucleotide sequence ID" value="XM_026763660.1"/>
</dbReference>
<accession>A0A3F3QBZ3</accession>
<evidence type="ECO:0000313" key="1">
    <source>
        <dbReference type="EMBL" id="RDH36647.1"/>
    </source>
</evidence>
<dbReference type="Proteomes" id="UP000253729">
    <property type="component" value="Unassembled WGS sequence"/>
</dbReference>
<name>A0A3F3QBZ3_9EURO</name>
<dbReference type="AlphaFoldDB" id="A0A3F3QBZ3"/>